<dbReference type="Proteomes" id="UP000008068">
    <property type="component" value="Unassembled WGS sequence"/>
</dbReference>
<evidence type="ECO:0000313" key="2">
    <source>
        <dbReference type="EMBL" id="EGT42042.1"/>
    </source>
</evidence>
<feature type="compositionally biased region" description="Basic and acidic residues" evidence="1">
    <location>
        <begin position="57"/>
        <end position="67"/>
    </location>
</feature>
<keyword evidence="3" id="KW-1185">Reference proteome</keyword>
<accession>G0MR49</accession>
<evidence type="ECO:0000313" key="3">
    <source>
        <dbReference type="Proteomes" id="UP000008068"/>
    </source>
</evidence>
<feature type="compositionally biased region" description="Basic and acidic residues" evidence="1">
    <location>
        <begin position="32"/>
        <end position="46"/>
    </location>
</feature>
<gene>
    <name evidence="2" type="ORF">CAEBREN_02135</name>
</gene>
<evidence type="ECO:0000256" key="1">
    <source>
        <dbReference type="SAM" id="MobiDB-lite"/>
    </source>
</evidence>
<name>G0MR49_CAEBE</name>
<sequence length="223" mass="25903">MSQKFDKSSEYVDLSSDESDKENENSTVPSPAKREPLAQEIERFIRENQVQTENGLESDKVPEKLDTENGDPADDILNVIALLCQDENLGPYIGHHLMVFEDEKKRSLGGELKLNYTMIIRIIDFYLYNIAHTYESNENFEATLDLSVVYDAFKKSFEVAAPFPRQSLLEFLEKQLGFSKKLEKRVSEEAVLWNLQQIVEMLYFEGGEEIRNRRLAKRSYKPY</sequence>
<proteinExistence type="predicted"/>
<organism evidence="3">
    <name type="scientific">Caenorhabditis brenneri</name>
    <name type="common">Nematode worm</name>
    <dbReference type="NCBI Taxonomy" id="135651"/>
    <lineage>
        <taxon>Eukaryota</taxon>
        <taxon>Metazoa</taxon>
        <taxon>Ecdysozoa</taxon>
        <taxon>Nematoda</taxon>
        <taxon>Chromadorea</taxon>
        <taxon>Rhabditida</taxon>
        <taxon>Rhabditina</taxon>
        <taxon>Rhabditomorpha</taxon>
        <taxon>Rhabditoidea</taxon>
        <taxon>Rhabditidae</taxon>
        <taxon>Peloderinae</taxon>
        <taxon>Caenorhabditis</taxon>
    </lineage>
</organism>
<dbReference type="EMBL" id="GL379808">
    <property type="protein sequence ID" value="EGT42042.1"/>
    <property type="molecule type" value="Genomic_DNA"/>
</dbReference>
<feature type="compositionally biased region" description="Basic and acidic residues" evidence="1">
    <location>
        <begin position="1"/>
        <end position="10"/>
    </location>
</feature>
<protein>
    <submittedName>
        <fullName evidence="2">Uncharacterized protein</fullName>
    </submittedName>
</protein>
<dbReference type="InParanoid" id="G0MR49"/>
<feature type="region of interest" description="Disordered" evidence="1">
    <location>
        <begin position="1"/>
        <end position="69"/>
    </location>
</feature>
<dbReference type="HOGENOM" id="CLU_1241074_0_0_1"/>
<dbReference type="AlphaFoldDB" id="G0MR49"/>
<reference evidence="3" key="1">
    <citation type="submission" date="2011-07" db="EMBL/GenBank/DDBJ databases">
        <authorList>
            <consortium name="Caenorhabditis brenneri Sequencing and Analysis Consortium"/>
            <person name="Wilson R.K."/>
        </authorList>
    </citation>
    <scope>NUCLEOTIDE SEQUENCE [LARGE SCALE GENOMIC DNA]</scope>
    <source>
        <strain evidence="3">PB2801</strain>
    </source>
</reference>